<protein>
    <submittedName>
        <fullName evidence="2">Uncharacterized protein</fullName>
    </submittedName>
</protein>
<keyword evidence="1" id="KW-0812">Transmembrane</keyword>
<keyword evidence="1" id="KW-0472">Membrane</keyword>
<reference evidence="2 3" key="1">
    <citation type="journal article" date="2016" name="Nat. Microbiol.">
        <title>Genomic inference of the metabolism of cosmopolitan subsurface Archaea, Hadesarchaea.</title>
        <authorList>
            <person name="Baker B.J."/>
            <person name="Saw J.H."/>
            <person name="Lind A.E."/>
            <person name="Lazar C.S."/>
            <person name="Hinrichs K.-U."/>
            <person name="Teske A.P."/>
            <person name="Ettema T.J."/>
        </authorList>
    </citation>
    <scope>NUCLEOTIDE SEQUENCE [LARGE SCALE GENOMIC DNA]</scope>
</reference>
<proteinExistence type="predicted"/>
<evidence type="ECO:0000313" key="3">
    <source>
        <dbReference type="Proteomes" id="UP000074294"/>
    </source>
</evidence>
<dbReference type="AlphaFoldDB" id="A0A147JVU4"/>
<accession>A0A147JVU4</accession>
<dbReference type="Proteomes" id="UP000074294">
    <property type="component" value="Unassembled WGS sequence"/>
</dbReference>
<evidence type="ECO:0000313" key="2">
    <source>
        <dbReference type="EMBL" id="KUO40646.1"/>
    </source>
</evidence>
<feature type="transmembrane region" description="Helical" evidence="1">
    <location>
        <begin position="21"/>
        <end position="38"/>
    </location>
</feature>
<sequence>MKELRVDECGKASALMRWQTWAILIGIGLILAYTQGWIKIPVPGKQASTVSIAPCIWLTAPDGTVSEIDLTMIKAPVLGVVKVAGVTVNNSAGFGFKVTTTATVNDKAATGSWNLSGTVSSTKPSKSASVSSGAVSLGSNYIARVDFTKADLEALGSGSFTSTVSISGTVTVTTTSPEAMTGTKTFSSNYNLTIDVTASTLTITVTPESSVGVS</sequence>
<dbReference type="EMBL" id="LQMQ01000038">
    <property type="protein sequence ID" value="KUO40646.1"/>
    <property type="molecule type" value="Genomic_DNA"/>
</dbReference>
<gene>
    <name evidence="2" type="ORF">APZ16_04515</name>
</gene>
<name>A0A147JVU4_HADYE</name>
<dbReference type="STRING" id="1776334.APZ16_04515"/>
<comment type="caution">
    <text evidence="2">The sequence shown here is derived from an EMBL/GenBank/DDBJ whole genome shotgun (WGS) entry which is preliminary data.</text>
</comment>
<evidence type="ECO:0000256" key="1">
    <source>
        <dbReference type="SAM" id="Phobius"/>
    </source>
</evidence>
<keyword evidence="1" id="KW-1133">Transmembrane helix</keyword>
<organism evidence="2 3">
    <name type="scientific">Hadarchaeum yellowstonense</name>
    <dbReference type="NCBI Taxonomy" id="1776334"/>
    <lineage>
        <taxon>Archaea</taxon>
        <taxon>Methanobacteriati</taxon>
        <taxon>Candidatus Hadarchaeota</taxon>
        <taxon>Candidatus Hadarchaeia</taxon>
        <taxon>Candidatus Hadarchaeales</taxon>
        <taxon>Candidatus Hadarchaeaceae</taxon>
        <taxon>Candidatus Hadarchaeum</taxon>
    </lineage>
</organism>